<feature type="domain" description="Reverse transcriptase Ty1/copia-type" evidence="2">
    <location>
        <begin position="121"/>
        <end position="185"/>
    </location>
</feature>
<reference evidence="3" key="1">
    <citation type="submission" date="2020-07" db="EMBL/GenBank/DDBJ databases">
        <authorList>
            <person name="Lin J."/>
        </authorList>
    </citation>
    <scope>NUCLEOTIDE SEQUENCE</scope>
</reference>
<dbReference type="InterPro" id="IPR013103">
    <property type="entry name" value="RVT_2"/>
</dbReference>
<gene>
    <name evidence="3" type="ORF">CB5_LOCUS15917</name>
</gene>
<evidence type="ECO:0000313" key="3">
    <source>
        <dbReference type="EMBL" id="CAD1832706.1"/>
    </source>
</evidence>
<name>A0A6V7PQ94_ANACO</name>
<evidence type="ECO:0000256" key="1">
    <source>
        <dbReference type="SAM" id="MobiDB-lite"/>
    </source>
</evidence>
<feature type="region of interest" description="Disordered" evidence="1">
    <location>
        <begin position="46"/>
        <end position="72"/>
    </location>
</feature>
<feature type="compositionally biased region" description="Polar residues" evidence="1">
    <location>
        <begin position="61"/>
        <end position="70"/>
    </location>
</feature>
<organism evidence="3">
    <name type="scientific">Ananas comosus var. bracteatus</name>
    <name type="common">red pineapple</name>
    <dbReference type="NCBI Taxonomy" id="296719"/>
    <lineage>
        <taxon>Eukaryota</taxon>
        <taxon>Viridiplantae</taxon>
        <taxon>Streptophyta</taxon>
        <taxon>Embryophyta</taxon>
        <taxon>Tracheophyta</taxon>
        <taxon>Spermatophyta</taxon>
        <taxon>Magnoliopsida</taxon>
        <taxon>Liliopsida</taxon>
        <taxon>Poales</taxon>
        <taxon>Bromeliaceae</taxon>
        <taxon>Bromelioideae</taxon>
        <taxon>Ananas</taxon>
    </lineage>
</organism>
<evidence type="ECO:0000259" key="2">
    <source>
        <dbReference type="Pfam" id="PF07727"/>
    </source>
</evidence>
<sequence length="185" mass="21326">MTRKLLISRDVIFDEDSFWDWNESSQVPLAIEERKSLTLPNEELEALQATPKGQRKENVEKSTSSLSDSETPPLKVKSLKEIYETCKFVLMAAEPVCFEEACDKQEWKNTMHEEIAAIEKNQTWELVDMPKEKEAIGVKWVYRVKYDADGKVKKYKARLVAKGYAQKSGIDFLETFSPVARLETI</sequence>
<proteinExistence type="predicted"/>
<dbReference type="Pfam" id="PF07727">
    <property type="entry name" value="RVT_2"/>
    <property type="match status" value="1"/>
</dbReference>
<dbReference type="AlphaFoldDB" id="A0A6V7PQ94"/>
<dbReference type="EMBL" id="LR862150">
    <property type="protein sequence ID" value="CAD1832706.1"/>
    <property type="molecule type" value="Genomic_DNA"/>
</dbReference>
<accession>A0A6V7PQ94</accession>
<protein>
    <recommendedName>
        <fullName evidence="2">Reverse transcriptase Ty1/copia-type domain-containing protein</fullName>
    </recommendedName>
</protein>